<dbReference type="VEuPathDB" id="VectorBase:ACON003014"/>
<proteinExistence type="inferred from homology"/>
<feature type="region of interest" description="Disordered" evidence="4">
    <location>
        <begin position="63"/>
        <end position="102"/>
    </location>
</feature>
<dbReference type="VEuPathDB" id="VectorBase:ACON2_040303"/>
<keyword evidence="3" id="KW-0175">Coiled coil</keyword>
<dbReference type="CTD" id="31179"/>
<evidence type="ECO:0000256" key="2">
    <source>
        <dbReference type="ARBA" id="ARBA00022553"/>
    </source>
</evidence>
<dbReference type="AlphaFoldDB" id="A0A6E8V375"/>
<dbReference type="Pfam" id="PF07763">
    <property type="entry name" value="FEZ"/>
    <property type="match status" value="1"/>
</dbReference>
<keyword evidence="2" id="KW-0597">Phosphoprotein</keyword>
<dbReference type="GO" id="GO:0005737">
    <property type="term" value="C:cytoplasm"/>
    <property type="evidence" value="ECO:0007669"/>
    <property type="project" value="TreeGrafter"/>
</dbReference>
<dbReference type="KEGG" id="acoz:120947253"/>
<dbReference type="PANTHER" id="PTHR12394:SF12">
    <property type="entry name" value="LD08195P"/>
    <property type="match status" value="1"/>
</dbReference>
<dbReference type="Proteomes" id="UP001105220">
    <property type="component" value="Unplaced"/>
</dbReference>
<comment type="similarity">
    <text evidence="1">Belongs to the zygin family.</text>
</comment>
<dbReference type="GeneID" id="120947253"/>
<evidence type="ECO:0000256" key="3">
    <source>
        <dbReference type="ARBA" id="ARBA00023054"/>
    </source>
</evidence>
<dbReference type="VEuPathDB" id="VectorBase:ACMO_012211"/>
<accession>A0A6E8V375</accession>
<evidence type="ECO:0000256" key="4">
    <source>
        <dbReference type="SAM" id="MobiDB-lite"/>
    </source>
</evidence>
<name>A0A6E8V375_ANOCL</name>
<dbReference type="InterPro" id="IPR011680">
    <property type="entry name" value="FEZ"/>
</dbReference>
<dbReference type="GO" id="GO:0030424">
    <property type="term" value="C:axon"/>
    <property type="evidence" value="ECO:0007669"/>
    <property type="project" value="TreeGrafter"/>
</dbReference>
<dbReference type="EnsemblMetazoa" id="ACON003014-RA">
    <property type="protein sequence ID" value="ACON003014-PA"/>
    <property type="gene ID" value="ACON003014"/>
</dbReference>
<feature type="region of interest" description="Disordered" evidence="4">
    <location>
        <begin position="354"/>
        <end position="373"/>
    </location>
</feature>
<evidence type="ECO:0000313" key="6">
    <source>
        <dbReference type="Proteomes" id="UP001105220"/>
    </source>
</evidence>
<sequence length="429" mass="47844">MRDLANKMAELKFEAPLAQFEESDEWGPVEYQSSNVANGKTAAVTISDTLNLNNLKESLRSLDGNQQQQNQKDDDLNELNDNLLLGDDTVRGGGDSNTTTTTTTANNNNNIKVGPIKDNVDFAEAFTGSLEDLVNTFDEKITKCFGNYEQSVEELAPVQVRSQEEIMNECQMWWTITGNFGNILPIDWSKTYARQMHVPALNLGMRKPGTPDDELLQDLSSEDEAVASDLDMHALILGGLHADNEPIKTADEVIKEIDDIMDETGSEDGQLENEVIEKAKEVLGSPLYEEKLRSLSITQLNELYMEMEVLIREFSETLISELALRDELEYEKELKNTFISLLLAVQNRRRQYHVEKKKGKAGGKGSAGATNSSGMDPKYLTTVIPYQLNSTPDNQTLQVLIKILKAINEDSPTVPTLLTDYILKVLCPT</sequence>
<keyword evidence="6" id="KW-1185">Reference proteome</keyword>
<evidence type="ECO:0000313" key="5">
    <source>
        <dbReference type="EnsemblMetazoa" id="ACON003014-PA"/>
    </source>
</evidence>
<evidence type="ECO:0000256" key="1">
    <source>
        <dbReference type="ARBA" id="ARBA00006788"/>
    </source>
</evidence>
<reference key="1">
    <citation type="journal article" date="2019" name="Genes (Basel)">
        <title>A High-Quality De novo Genome Assembly from a Single Mosquito Using PacBio Sequencing.</title>
        <authorList>
            <person name="Kingan S.B."/>
            <person name="Heaton H."/>
            <person name="Cudini J."/>
            <person name="Lambert C.C."/>
            <person name="Baybayan P."/>
            <person name="Galvin B.D."/>
            <person name="Durbin R."/>
            <person name="Korlach J."/>
            <person name="Lawniczak M.K.N."/>
        </authorList>
    </citation>
    <scope>NUCLEOTIDE SEQUENCE [LARGE SCALE GENOMIC DNA]</scope>
    <source>
        <strain>Mali-NIH</strain>
    </source>
</reference>
<organism evidence="5 6">
    <name type="scientific">Anopheles coluzzii</name>
    <name type="common">African malaria mosquito</name>
    <dbReference type="NCBI Taxonomy" id="1518534"/>
    <lineage>
        <taxon>Eukaryota</taxon>
        <taxon>Metazoa</taxon>
        <taxon>Ecdysozoa</taxon>
        <taxon>Arthropoda</taxon>
        <taxon>Hexapoda</taxon>
        <taxon>Insecta</taxon>
        <taxon>Pterygota</taxon>
        <taxon>Neoptera</taxon>
        <taxon>Endopterygota</taxon>
        <taxon>Diptera</taxon>
        <taxon>Nematocera</taxon>
        <taxon>Culicoidea</taxon>
        <taxon>Culicidae</taxon>
        <taxon>Anophelinae</taxon>
        <taxon>Anopheles</taxon>
    </lineage>
</organism>
<protein>
    <submittedName>
        <fullName evidence="5">Fasciculation and elongation protein zeta-2</fullName>
    </submittedName>
</protein>
<reference evidence="5" key="2">
    <citation type="submission" date="2020-05" db="UniProtKB">
        <authorList>
            <consortium name="EnsemblMetazoa"/>
        </authorList>
    </citation>
    <scope>IDENTIFICATION</scope>
    <source>
        <strain evidence="5">Ngousso</strain>
    </source>
</reference>
<dbReference type="PANTHER" id="PTHR12394">
    <property type="entry name" value="ZYGIN"/>
    <property type="match status" value="1"/>
</dbReference>
<dbReference type="RefSeq" id="XP_040218352.2">
    <property type="nucleotide sequence ID" value="XM_040362418.2"/>
</dbReference>